<organism evidence="2 3">
    <name type="scientific">Jaapia argillacea MUCL 33604</name>
    <dbReference type="NCBI Taxonomy" id="933084"/>
    <lineage>
        <taxon>Eukaryota</taxon>
        <taxon>Fungi</taxon>
        <taxon>Dikarya</taxon>
        <taxon>Basidiomycota</taxon>
        <taxon>Agaricomycotina</taxon>
        <taxon>Agaricomycetes</taxon>
        <taxon>Agaricomycetidae</taxon>
        <taxon>Jaapiales</taxon>
        <taxon>Jaapiaceae</taxon>
        <taxon>Jaapia</taxon>
    </lineage>
</organism>
<feature type="region of interest" description="Disordered" evidence="1">
    <location>
        <begin position="250"/>
        <end position="272"/>
    </location>
</feature>
<feature type="compositionally biased region" description="Basic and acidic residues" evidence="1">
    <location>
        <begin position="500"/>
        <end position="512"/>
    </location>
</feature>
<dbReference type="OrthoDB" id="3222453at2759"/>
<feature type="region of interest" description="Disordered" evidence="1">
    <location>
        <begin position="438"/>
        <end position="574"/>
    </location>
</feature>
<dbReference type="HOGENOM" id="CLU_413912_0_0_1"/>
<feature type="compositionally biased region" description="Low complexity" evidence="1">
    <location>
        <begin position="438"/>
        <end position="460"/>
    </location>
</feature>
<dbReference type="Proteomes" id="UP000027265">
    <property type="component" value="Unassembled WGS sequence"/>
</dbReference>
<dbReference type="InParanoid" id="A0A067Q0L7"/>
<gene>
    <name evidence="2" type="ORF">JAAARDRAFT_205420</name>
</gene>
<dbReference type="AlphaFoldDB" id="A0A067Q0L7"/>
<accession>A0A067Q0L7</accession>
<reference evidence="3" key="1">
    <citation type="journal article" date="2014" name="Proc. Natl. Acad. Sci. U.S.A.">
        <title>Extensive sampling of basidiomycete genomes demonstrates inadequacy of the white-rot/brown-rot paradigm for wood decay fungi.</title>
        <authorList>
            <person name="Riley R."/>
            <person name="Salamov A.A."/>
            <person name="Brown D.W."/>
            <person name="Nagy L.G."/>
            <person name="Floudas D."/>
            <person name="Held B.W."/>
            <person name="Levasseur A."/>
            <person name="Lombard V."/>
            <person name="Morin E."/>
            <person name="Otillar R."/>
            <person name="Lindquist E.A."/>
            <person name="Sun H."/>
            <person name="LaButti K.M."/>
            <person name="Schmutz J."/>
            <person name="Jabbour D."/>
            <person name="Luo H."/>
            <person name="Baker S.E."/>
            <person name="Pisabarro A.G."/>
            <person name="Walton J.D."/>
            <person name="Blanchette R.A."/>
            <person name="Henrissat B."/>
            <person name="Martin F."/>
            <person name="Cullen D."/>
            <person name="Hibbett D.S."/>
            <person name="Grigoriev I.V."/>
        </authorList>
    </citation>
    <scope>NUCLEOTIDE SEQUENCE [LARGE SCALE GENOMIC DNA]</scope>
    <source>
        <strain evidence="3">MUCL 33604</strain>
    </source>
</reference>
<keyword evidence="3" id="KW-1185">Reference proteome</keyword>
<proteinExistence type="predicted"/>
<feature type="compositionally biased region" description="Low complexity" evidence="1">
    <location>
        <begin position="329"/>
        <end position="338"/>
    </location>
</feature>
<evidence type="ECO:0000313" key="3">
    <source>
        <dbReference type="Proteomes" id="UP000027265"/>
    </source>
</evidence>
<dbReference type="EMBL" id="KL197714">
    <property type="protein sequence ID" value="KDQ60489.1"/>
    <property type="molecule type" value="Genomic_DNA"/>
</dbReference>
<name>A0A067Q0L7_9AGAM</name>
<evidence type="ECO:0000313" key="2">
    <source>
        <dbReference type="EMBL" id="KDQ60489.1"/>
    </source>
</evidence>
<sequence length="663" mass="71610">MAAPIIYATQLMSLKLGHALWEPNPGDAYDRIRIGDVGFIRDGFFNRLFNCFLPAGHEIQARFLPVPFRQLVIPSADPAEDVVVENLPLGQCPSGAVVKREPLGPGVLLSRRVSYSGGKMHISGGALSMAATVEPTAEASFECSRQQGAALILEDKAYREDLVHYFEFLRNYTIENCLSWLAFANRRLGVGINASDLFVATGVDLTCKWAMAAFLQTDSKRDIGAGVDVSGMASVRFSYQSGWTQLCSTQAHDGPSPLQPPPSDTGEFTSSQPTTYNQAIFVRGFRVKQRWEVYARAKSALRVKETGPSSTKIASVLRHLWGKFRARGRSNSSSSGHGQDAGSSDHVVPAGDMDVETIPEGGDICLLDPILDYILTACIISPKESDAELAIAHDEDMWVFIEDDFVDPQDLGSILTTRHPVILVENGIGRIANDLRKQSSSSQVSLPPSITEPISPSSLTYQGTGGAGISGSTRRGPGDGTGDENRENRSRSGLGAKGSSEAKGKGKAKDVEAASGKQTLPESPLFSRVPGLKSSKSTSPAVPHRVPHRDHPGFTPHSPIRSSPSPIPPPAADLEKLIELPEGSFPEHGSSSVDLRDEKDYDLRDHVDHFRSVRAGLVSHPSYSTSTVDTQDTREYNEALSTYVVDGSEYPEVGTSVIEKPDI</sequence>
<protein>
    <submittedName>
        <fullName evidence="2">Uncharacterized protein</fullName>
    </submittedName>
</protein>
<evidence type="ECO:0000256" key="1">
    <source>
        <dbReference type="SAM" id="MobiDB-lite"/>
    </source>
</evidence>
<feature type="region of interest" description="Disordered" evidence="1">
    <location>
        <begin position="327"/>
        <end position="352"/>
    </location>
</feature>